<comment type="catalytic activity">
    <reaction evidence="4">
        <text>GTP + H2O = GDP + phosphate + H(+)</text>
        <dbReference type="Rhea" id="RHEA:19669"/>
        <dbReference type="ChEBI" id="CHEBI:15377"/>
        <dbReference type="ChEBI" id="CHEBI:15378"/>
        <dbReference type="ChEBI" id="CHEBI:37565"/>
        <dbReference type="ChEBI" id="CHEBI:43474"/>
        <dbReference type="ChEBI" id="CHEBI:58189"/>
        <dbReference type="EC" id="3.6.5.2"/>
    </reaction>
</comment>
<evidence type="ECO:0000313" key="7">
    <source>
        <dbReference type="Proteomes" id="UP000678393"/>
    </source>
</evidence>
<dbReference type="InterPro" id="IPR001806">
    <property type="entry name" value="Small_GTPase"/>
</dbReference>
<dbReference type="PROSITE" id="PS51421">
    <property type="entry name" value="RAS"/>
    <property type="match status" value="1"/>
</dbReference>
<protein>
    <recommendedName>
        <fullName evidence="2">small monomeric GTPase</fullName>
        <ecNumber evidence="2">3.6.5.2</ecNumber>
    </recommendedName>
</protein>
<dbReference type="GO" id="GO:0003925">
    <property type="term" value="F:G protein activity"/>
    <property type="evidence" value="ECO:0007669"/>
    <property type="project" value="UniProtKB-EC"/>
</dbReference>
<dbReference type="GO" id="GO:0005525">
    <property type="term" value="F:GTP binding"/>
    <property type="evidence" value="ECO:0007669"/>
    <property type="project" value="InterPro"/>
</dbReference>
<dbReference type="EMBL" id="CAJHNH020006890">
    <property type="protein sequence ID" value="CAG5134174.1"/>
    <property type="molecule type" value="Genomic_DNA"/>
</dbReference>
<dbReference type="AlphaFoldDB" id="A0A8S3ZZ77"/>
<dbReference type="SMART" id="SM00173">
    <property type="entry name" value="RAS"/>
    <property type="match status" value="1"/>
</dbReference>
<dbReference type="EC" id="3.6.5.2" evidence="2"/>
<proteinExistence type="inferred from homology"/>
<dbReference type="Proteomes" id="UP000678393">
    <property type="component" value="Unassembled WGS sequence"/>
</dbReference>
<dbReference type="OrthoDB" id="18798at2759"/>
<comment type="caution">
    <text evidence="6">The sequence shown here is derived from an EMBL/GenBank/DDBJ whole genome shotgun (WGS) entry which is preliminary data.</text>
</comment>
<evidence type="ECO:0000256" key="2">
    <source>
        <dbReference type="ARBA" id="ARBA00011984"/>
    </source>
</evidence>
<dbReference type="SMART" id="SM00174">
    <property type="entry name" value="RHO"/>
    <property type="match status" value="1"/>
</dbReference>
<dbReference type="InterPro" id="IPR027417">
    <property type="entry name" value="P-loop_NTPase"/>
</dbReference>
<name>A0A8S3ZZ77_9EUPU</name>
<comment type="similarity">
    <text evidence="1">Belongs to the small GTPase superfamily. Ras family.</text>
</comment>
<feature type="region of interest" description="Disordered" evidence="5">
    <location>
        <begin position="211"/>
        <end position="230"/>
    </location>
</feature>
<dbReference type="InterPro" id="IPR005225">
    <property type="entry name" value="Small_GTP-bd"/>
</dbReference>
<dbReference type="PANTHER" id="PTHR45704">
    <property type="entry name" value="RAS-LIKE FAMILY MEMBER 11"/>
    <property type="match status" value="1"/>
</dbReference>
<dbReference type="Pfam" id="PF00071">
    <property type="entry name" value="Ras"/>
    <property type="match status" value="1"/>
</dbReference>
<gene>
    <name evidence="6" type="ORF">CUNI_LOCUS19732</name>
</gene>
<dbReference type="NCBIfam" id="TIGR00231">
    <property type="entry name" value="small_GTP"/>
    <property type="match status" value="1"/>
</dbReference>
<keyword evidence="7" id="KW-1185">Reference proteome</keyword>
<evidence type="ECO:0000256" key="1">
    <source>
        <dbReference type="ARBA" id="ARBA00008344"/>
    </source>
</evidence>
<dbReference type="PROSITE" id="PS51419">
    <property type="entry name" value="RAB"/>
    <property type="match status" value="1"/>
</dbReference>
<evidence type="ECO:0000256" key="3">
    <source>
        <dbReference type="ARBA" id="ARBA00022801"/>
    </source>
</evidence>
<dbReference type="PRINTS" id="PR00449">
    <property type="entry name" value="RASTRNSFRMNG"/>
</dbReference>
<evidence type="ECO:0000313" key="6">
    <source>
        <dbReference type="EMBL" id="CAG5134174.1"/>
    </source>
</evidence>
<keyword evidence="3" id="KW-0378">Hydrolase</keyword>
<dbReference type="InterPro" id="IPR051065">
    <property type="entry name" value="Ras-related_GTPase"/>
</dbReference>
<reference evidence="6" key="1">
    <citation type="submission" date="2021-04" db="EMBL/GenBank/DDBJ databases">
        <authorList>
            <consortium name="Molecular Ecology Group"/>
        </authorList>
    </citation>
    <scope>NUCLEOTIDE SEQUENCE</scope>
</reference>
<dbReference type="SMART" id="SM00175">
    <property type="entry name" value="RAB"/>
    <property type="match status" value="1"/>
</dbReference>
<sequence>MNGSTSRLLRSSPASDHKDNVCRIVLLGQPGVGKTALTVRFLTKRFIGEYCPTLESIYRYMYTSADEEDTRLDILDTAGQLSTEWKESYALWADCFIFVYSITDYTSFDEVHRLRRLVESAKRSSSLCCAVVGNKNDLVYDRQVTVSQGQELATDLGCRFYELSACDWNQYPQIYSLFTELPASWRRSRTQREGRQRKSSSGTKFKQAIQKVISGKTPHPKRTSNNVVYS</sequence>
<organism evidence="6 7">
    <name type="scientific">Candidula unifasciata</name>
    <dbReference type="NCBI Taxonomy" id="100452"/>
    <lineage>
        <taxon>Eukaryota</taxon>
        <taxon>Metazoa</taxon>
        <taxon>Spiralia</taxon>
        <taxon>Lophotrochozoa</taxon>
        <taxon>Mollusca</taxon>
        <taxon>Gastropoda</taxon>
        <taxon>Heterobranchia</taxon>
        <taxon>Euthyneura</taxon>
        <taxon>Panpulmonata</taxon>
        <taxon>Eupulmonata</taxon>
        <taxon>Stylommatophora</taxon>
        <taxon>Helicina</taxon>
        <taxon>Helicoidea</taxon>
        <taxon>Geomitridae</taxon>
        <taxon>Candidula</taxon>
    </lineage>
</organism>
<dbReference type="SUPFAM" id="SSF52540">
    <property type="entry name" value="P-loop containing nucleoside triphosphate hydrolases"/>
    <property type="match status" value="1"/>
</dbReference>
<evidence type="ECO:0000256" key="4">
    <source>
        <dbReference type="ARBA" id="ARBA00048098"/>
    </source>
</evidence>
<dbReference type="Gene3D" id="3.40.50.300">
    <property type="entry name" value="P-loop containing nucleotide triphosphate hydrolases"/>
    <property type="match status" value="1"/>
</dbReference>
<evidence type="ECO:0000256" key="5">
    <source>
        <dbReference type="SAM" id="MobiDB-lite"/>
    </source>
</evidence>
<accession>A0A8S3ZZ77</accession>